<dbReference type="OrthoDB" id="3029968at2759"/>
<evidence type="ECO:0000313" key="2">
    <source>
        <dbReference type="Proteomes" id="UP000717328"/>
    </source>
</evidence>
<protein>
    <submittedName>
        <fullName evidence="1">Uncharacterized protein</fullName>
    </submittedName>
</protein>
<organism evidence="1 2">
    <name type="scientific">Sphagnurus paluster</name>
    <dbReference type="NCBI Taxonomy" id="117069"/>
    <lineage>
        <taxon>Eukaryota</taxon>
        <taxon>Fungi</taxon>
        <taxon>Dikarya</taxon>
        <taxon>Basidiomycota</taxon>
        <taxon>Agaricomycotina</taxon>
        <taxon>Agaricomycetes</taxon>
        <taxon>Agaricomycetidae</taxon>
        <taxon>Agaricales</taxon>
        <taxon>Tricholomatineae</taxon>
        <taxon>Lyophyllaceae</taxon>
        <taxon>Sphagnurus</taxon>
    </lineage>
</organism>
<proteinExistence type="predicted"/>
<reference evidence="1" key="2">
    <citation type="submission" date="2021-10" db="EMBL/GenBank/DDBJ databases">
        <title>Phylogenomics reveals ancestral predisposition of the termite-cultivated fungus Termitomyces towards a domesticated lifestyle.</title>
        <authorList>
            <person name="Auxier B."/>
            <person name="Grum-Grzhimaylo A."/>
            <person name="Cardenas M.E."/>
            <person name="Lodge J.D."/>
            <person name="Laessoe T."/>
            <person name="Pedersen O."/>
            <person name="Smith M.E."/>
            <person name="Kuyper T.W."/>
            <person name="Franco-Molano E.A."/>
            <person name="Baroni T.J."/>
            <person name="Aanen D.K."/>
        </authorList>
    </citation>
    <scope>NUCLEOTIDE SEQUENCE</scope>
    <source>
        <strain evidence="1">D49</strain>
    </source>
</reference>
<name>A0A9P7GRN1_9AGAR</name>
<evidence type="ECO:0000313" key="1">
    <source>
        <dbReference type="EMBL" id="KAG5652210.1"/>
    </source>
</evidence>
<dbReference type="AlphaFoldDB" id="A0A9P7GRN1"/>
<keyword evidence="2" id="KW-1185">Reference proteome</keyword>
<accession>A0A9P7GRN1</accession>
<dbReference type="Proteomes" id="UP000717328">
    <property type="component" value="Unassembled WGS sequence"/>
</dbReference>
<reference evidence="1" key="1">
    <citation type="submission" date="2021-02" db="EMBL/GenBank/DDBJ databases">
        <authorList>
            <person name="Nieuwenhuis M."/>
            <person name="Van De Peppel L.J.J."/>
        </authorList>
    </citation>
    <scope>NUCLEOTIDE SEQUENCE</scope>
    <source>
        <strain evidence="1">D49</strain>
    </source>
</reference>
<dbReference type="EMBL" id="JABCKI010000149">
    <property type="protein sequence ID" value="KAG5652210.1"/>
    <property type="molecule type" value="Genomic_DNA"/>
</dbReference>
<sequence length="386" mass="42894">MAQTRPEDSSRDQLRFIVHGWAAELSRHRLVWNKETSGFSITTWEANIPIDAAFNIWQHVDDEAVLFAALDTIKPIFASEPGQARHCTFVGPYSLTHDQTQLFTSALISTGLFDHASHFAVHSAIINGLRLPLNTGDLSSIAIVFPDETSFIVSPEDRANSQRRQMYAHETTLTALTSDMRKIEQIILLENELVKPSDYTPHIRRETLDVIARGASFWASLRGSGTHLWFTLGPPIGIAVLDSDGRRVVHPILGHPASVYKTGQAIITTIADRQSSIEVQVLYDEIPLTSLVLHGIPAMAAGTVEIIFSVVTVPVDEDGPEVILQLVHLSSGIRVSKQVLLGKSRNSWREGPTQVNFIRNFYTPQVLKCLIDRIIKHPEPTMPHSI</sequence>
<gene>
    <name evidence="1" type="ORF">H0H81_005831</name>
</gene>
<comment type="caution">
    <text evidence="1">The sequence shown here is derived from an EMBL/GenBank/DDBJ whole genome shotgun (WGS) entry which is preliminary data.</text>
</comment>